<evidence type="ECO:0000313" key="10">
    <source>
        <dbReference type="Proteomes" id="UP001357485"/>
    </source>
</evidence>
<keyword evidence="5 8" id="KW-0812">Transmembrane</keyword>
<feature type="transmembrane region" description="Helical" evidence="8">
    <location>
        <begin position="96"/>
        <end position="114"/>
    </location>
</feature>
<dbReference type="EMBL" id="JAVRRA010010712">
    <property type="protein sequence ID" value="KAK5241295.1"/>
    <property type="molecule type" value="Genomic_DNA"/>
</dbReference>
<evidence type="ECO:0000256" key="2">
    <source>
        <dbReference type="ARBA" id="ARBA00022448"/>
    </source>
</evidence>
<evidence type="ECO:0000256" key="7">
    <source>
        <dbReference type="ARBA" id="ARBA00023136"/>
    </source>
</evidence>
<feature type="transmembrane region" description="Helical" evidence="8">
    <location>
        <begin position="180"/>
        <end position="200"/>
    </location>
</feature>
<evidence type="ECO:0000256" key="6">
    <source>
        <dbReference type="ARBA" id="ARBA00022989"/>
    </source>
</evidence>
<accession>A0ABR0LTM2</accession>
<organism evidence="9 10">
    <name type="scientific">Cryomyces antarcticus</name>
    <dbReference type="NCBI Taxonomy" id="329879"/>
    <lineage>
        <taxon>Eukaryota</taxon>
        <taxon>Fungi</taxon>
        <taxon>Dikarya</taxon>
        <taxon>Ascomycota</taxon>
        <taxon>Pezizomycotina</taxon>
        <taxon>Dothideomycetes</taxon>
        <taxon>Dothideomycetes incertae sedis</taxon>
        <taxon>Cryomyces</taxon>
    </lineage>
</organism>
<evidence type="ECO:0000313" key="9">
    <source>
        <dbReference type="EMBL" id="KAK5241295.1"/>
    </source>
</evidence>
<protein>
    <submittedName>
        <fullName evidence="9">Uncharacterized protein</fullName>
    </submittedName>
</protein>
<dbReference type="Proteomes" id="UP001357485">
    <property type="component" value="Unassembled WGS sequence"/>
</dbReference>
<dbReference type="PANTHER" id="PTHR30574:SF1">
    <property type="entry name" value="SULPHUR TRANSPORT DOMAIN-CONTAINING PROTEIN"/>
    <property type="match status" value="1"/>
</dbReference>
<dbReference type="PANTHER" id="PTHR30574">
    <property type="entry name" value="INNER MEMBRANE PROTEIN YEDE"/>
    <property type="match status" value="1"/>
</dbReference>
<comment type="caution">
    <text evidence="9">The sequence shown here is derived from an EMBL/GenBank/DDBJ whole genome shotgun (WGS) entry which is preliminary data.</text>
</comment>
<keyword evidence="4" id="KW-0997">Cell inner membrane</keyword>
<feature type="transmembrane region" description="Helical" evidence="8">
    <location>
        <begin position="67"/>
        <end position="84"/>
    </location>
</feature>
<comment type="subcellular location">
    <subcellularLocation>
        <location evidence="1">Cell inner membrane</location>
        <topology evidence="1">Multi-pass membrane protein</topology>
    </subcellularLocation>
</comment>
<gene>
    <name evidence="9" type="ORF">LTR16_009531</name>
</gene>
<proteinExistence type="predicted"/>
<feature type="transmembrane region" description="Helical" evidence="8">
    <location>
        <begin position="150"/>
        <end position="168"/>
    </location>
</feature>
<name>A0ABR0LTM2_9PEZI</name>
<evidence type="ECO:0000256" key="5">
    <source>
        <dbReference type="ARBA" id="ARBA00022692"/>
    </source>
</evidence>
<evidence type="ECO:0000256" key="8">
    <source>
        <dbReference type="SAM" id="Phobius"/>
    </source>
</evidence>
<reference evidence="9 10" key="1">
    <citation type="submission" date="2023-08" db="EMBL/GenBank/DDBJ databases">
        <title>Black Yeasts Isolated from many extreme environments.</title>
        <authorList>
            <person name="Coleine C."/>
            <person name="Stajich J.E."/>
            <person name="Selbmann L."/>
        </authorList>
    </citation>
    <scope>NUCLEOTIDE SEQUENCE [LARGE SCALE GENOMIC DNA]</scope>
    <source>
        <strain evidence="9 10">CCFEE 536</strain>
    </source>
</reference>
<keyword evidence="6 8" id="KW-1133">Transmembrane helix</keyword>
<dbReference type="Pfam" id="PF04143">
    <property type="entry name" value="Sulf_transp"/>
    <property type="match status" value="1"/>
</dbReference>
<dbReference type="InterPro" id="IPR007272">
    <property type="entry name" value="Sulf_transp_TsuA/YedE"/>
</dbReference>
<feature type="non-terminal residue" evidence="9">
    <location>
        <position position="1"/>
    </location>
</feature>
<keyword evidence="7 8" id="KW-0472">Membrane</keyword>
<keyword evidence="10" id="KW-1185">Reference proteome</keyword>
<evidence type="ECO:0000256" key="1">
    <source>
        <dbReference type="ARBA" id="ARBA00004429"/>
    </source>
</evidence>
<keyword evidence="2" id="KW-0813">Transport</keyword>
<evidence type="ECO:0000256" key="4">
    <source>
        <dbReference type="ARBA" id="ARBA00022519"/>
    </source>
</evidence>
<keyword evidence="3" id="KW-1003">Cell membrane</keyword>
<feature type="non-terminal residue" evidence="9">
    <location>
        <position position="203"/>
    </location>
</feature>
<evidence type="ECO:0000256" key="3">
    <source>
        <dbReference type="ARBA" id="ARBA00022475"/>
    </source>
</evidence>
<sequence>ACPGTVLVQLTTGVRSGWFAMIGAVLGGLSYPRVSSYLRRPCPPPAAGAKPKLTVHSKLGIDTNTAVLIYEATCLIVILSAMVLGPRGVAMPLHPLSGGLLIGAAQAASLLLTGKPVGVSTAYEEIGQSFWLLWNFVFRRTPAEKTSRPSARAIVFGGGVVAGAWALVHSLPNTVLPAVASPHISGFQGILGGFVMVFGARLA</sequence>